<feature type="compositionally biased region" description="Basic and acidic residues" evidence="1">
    <location>
        <begin position="1396"/>
        <end position="1405"/>
    </location>
</feature>
<feature type="compositionally biased region" description="Polar residues" evidence="1">
    <location>
        <begin position="1560"/>
        <end position="1583"/>
    </location>
</feature>
<proteinExistence type="predicted"/>
<dbReference type="InParanoid" id="A0A067Q3M2"/>
<dbReference type="EMBL" id="KL197720">
    <property type="protein sequence ID" value="KDQ57191.1"/>
    <property type="molecule type" value="Genomic_DNA"/>
</dbReference>
<dbReference type="OrthoDB" id="2804751at2759"/>
<feature type="region of interest" description="Disordered" evidence="1">
    <location>
        <begin position="820"/>
        <end position="840"/>
    </location>
</feature>
<dbReference type="STRING" id="933084.A0A067Q3M2"/>
<feature type="compositionally biased region" description="Acidic residues" evidence="1">
    <location>
        <begin position="1097"/>
        <end position="1111"/>
    </location>
</feature>
<keyword evidence="3" id="KW-1185">Reference proteome</keyword>
<sequence length="1657" mass="172892">MADTDVVREPELNQELLGQEETNGHLNGHGEVVDVVADVSLEDGDVASILRLKALNNGAAVELSGVKGEKVEEVLADAPSDFQVNGHVGNVDASAPIINVTADKLDSELAEFDSVVVPMKNGTELEDVSHDTPIEVPQAKDASIAVESVPEVVEEPIASIIEETMVPDEVNGVEAADTPIVDSTTKLDTFDEPTLPVSVEETEPTAVAEPLMATHTPTETNASPDASTSLGQEPTVEPMVVAEGNEAEPFGTESLVVVDTPLAEAPTISEAAVTEIDPSPETTTEDVSLIETPPISEEAITIIQEAPSKVDEEVALAEPTAPIEEVAAVEDSSQGPVADELSAAEPLPTIEGGSAVAEVVEKVKVADEVSAAIQDVVPAAEEVASTQEVSAVEPDAVREQQLGEDVPIATEATTVHEVPVVEAAPVAEESVVEELPPVEPSAVQQVPEVEGVLVAGEATVDDEANLVEEIAVEEVPTLDEAPPTLESSSSEAPLVIPEVLAIAAEEPQSVEPATVEEVPALDEPPVVEDIIDVAPPVDPTLAISEAALAPMELERVETDSVAAVADSPVVVENPPTGEVAFLEEDIAPEETPAVEQDAVVEAPAIEEVIAIVEETEPVKEAPTEDAVPVVEETTIPAIEAVVPPSEEAPVTAITVPEEVTPVGEVPSVAVPSALEDTPLPDGEGVEHVSSFEEVPAVVDTSALVEVSAVPVAEEEPAAEDILSLEAVPVTAAAVDGSEALADVPAVEDVSGGDEIVNASVAEETPRVDEATLDLVSSSDIEVSPVVVEEVVGSPSAPVVNAPETLLDAALLADPEIISTGEAPTAGESLPVPQPPPSNPEPIPAAALTTVKEVNPAAETETLPPVDPSAQSAHLPSVPSVEEEIIGATAALVPAVLALSQPGTEEQPLEQIELGGTLHVDTLSLAVHISQTEVPAMPSDPPPEPQSEVPTIQLDIPEDELDLQPVESATTGDSTLEIERPRSPWTPSYSVIIQGGSTSDGVEEEIAELEQLPPAVTDITSDLPVVEIPEPAIVEASTAEMPTVEVAVSSEPISPPVDELPPLQTSALIPADESQEDRPKSPWTPSYSVTTIGHGLSDVEEDTKDREDDDPDAIPHPVTEEVPETAHTRETYDAGVSELHDEASPTEEPEEDHAVGGVAIVEEMHIESFSLGNPVSEEPTTVQLAVSTPIHDVSLLQADAETVQAETSIESMSQLSVEINTEIDGPEDAVEWQPVADADSSSTSEALTPDRPRSPWIPSYSVTRSPQVQSLDIEEESVDETHMPESKHVEETLPVPDPATPERPKSPWTPSYSVTMQGPGQVAEEETEPATGERLPEPVSSSEQEASFSELSTIPSITTQMVSSDRPEDELEEVSDVPEVPGSPRSSLGMSTPSFDSRSEVSEASHEPVPAVSPRLDPSAAISEAPPTQDVDEADTSASTPSTALPDIPALSLRGQEEELTAESLGTIPDLASIADSSVRPASPPTIPDISVAAESAPSLLAPEATKDGPVELSLDDANSTLATTAAALGMGPQTFPRAEKKPSLLHLAPIDEDGGVDLSASNILESTSPSTARARQESTTSSRFFPGGWFSSSPKLPHEGRTSFDVAAGEFSPVPPLTQPTTGQVEDTAEFIDDHAEHSNGDDEKHKGKKGKWCVIM</sequence>
<dbReference type="Proteomes" id="UP000027265">
    <property type="component" value="Unassembled WGS sequence"/>
</dbReference>
<feature type="compositionally biased region" description="Basic and acidic residues" evidence="1">
    <location>
        <begin position="1"/>
        <end position="11"/>
    </location>
</feature>
<feature type="compositionally biased region" description="Polar residues" evidence="1">
    <location>
        <begin position="1307"/>
        <end position="1317"/>
    </location>
</feature>
<feature type="compositionally biased region" description="Polar residues" evidence="1">
    <location>
        <begin position="1259"/>
        <end position="1269"/>
    </location>
</feature>
<feature type="region of interest" description="Disordered" evidence="1">
    <location>
        <begin position="1234"/>
        <end position="1466"/>
    </location>
</feature>
<feature type="region of interest" description="Disordered" evidence="1">
    <location>
        <begin position="1067"/>
        <end position="1127"/>
    </location>
</feature>
<feature type="compositionally biased region" description="Polar residues" evidence="1">
    <location>
        <begin position="1383"/>
        <end position="1395"/>
    </location>
</feature>
<evidence type="ECO:0000313" key="2">
    <source>
        <dbReference type="EMBL" id="KDQ57191.1"/>
    </source>
</evidence>
<feature type="region of interest" description="Disordered" evidence="1">
    <location>
        <begin position="1560"/>
        <end position="1657"/>
    </location>
</feature>
<feature type="compositionally biased region" description="Polar residues" evidence="1">
    <location>
        <begin position="1338"/>
        <end position="1362"/>
    </location>
</feature>
<feature type="compositionally biased region" description="Basic and acidic residues" evidence="1">
    <location>
        <begin position="1632"/>
        <end position="1646"/>
    </location>
</feature>
<feature type="region of interest" description="Disordered" evidence="1">
    <location>
        <begin position="1"/>
        <end position="27"/>
    </location>
</feature>
<gene>
    <name evidence="2" type="ORF">JAAARDRAFT_194359</name>
</gene>
<feature type="compositionally biased region" description="Basic residues" evidence="1">
    <location>
        <begin position="1647"/>
        <end position="1657"/>
    </location>
</feature>
<organism evidence="2 3">
    <name type="scientific">Jaapia argillacea MUCL 33604</name>
    <dbReference type="NCBI Taxonomy" id="933084"/>
    <lineage>
        <taxon>Eukaryota</taxon>
        <taxon>Fungi</taxon>
        <taxon>Dikarya</taxon>
        <taxon>Basidiomycota</taxon>
        <taxon>Agaricomycotina</taxon>
        <taxon>Agaricomycetes</taxon>
        <taxon>Agaricomycetidae</taxon>
        <taxon>Jaapiales</taxon>
        <taxon>Jaapiaceae</taxon>
        <taxon>Jaapia</taxon>
    </lineage>
</organism>
<reference evidence="3" key="1">
    <citation type="journal article" date="2014" name="Proc. Natl. Acad. Sci. U.S.A.">
        <title>Extensive sampling of basidiomycete genomes demonstrates inadequacy of the white-rot/brown-rot paradigm for wood decay fungi.</title>
        <authorList>
            <person name="Riley R."/>
            <person name="Salamov A.A."/>
            <person name="Brown D.W."/>
            <person name="Nagy L.G."/>
            <person name="Floudas D."/>
            <person name="Held B.W."/>
            <person name="Levasseur A."/>
            <person name="Lombard V."/>
            <person name="Morin E."/>
            <person name="Otillar R."/>
            <person name="Lindquist E.A."/>
            <person name="Sun H."/>
            <person name="LaButti K.M."/>
            <person name="Schmutz J."/>
            <person name="Jabbour D."/>
            <person name="Luo H."/>
            <person name="Baker S.E."/>
            <person name="Pisabarro A.G."/>
            <person name="Walton J.D."/>
            <person name="Blanchette R.A."/>
            <person name="Henrissat B."/>
            <person name="Martin F."/>
            <person name="Cullen D."/>
            <person name="Hibbett D.S."/>
            <person name="Grigoriev I.V."/>
        </authorList>
    </citation>
    <scope>NUCLEOTIDE SEQUENCE [LARGE SCALE GENOMIC DNA]</scope>
    <source>
        <strain evidence="3">MUCL 33604</strain>
    </source>
</reference>
<feature type="compositionally biased region" description="Acidic residues" evidence="1">
    <location>
        <begin position="1366"/>
        <end position="1375"/>
    </location>
</feature>
<evidence type="ECO:0000313" key="3">
    <source>
        <dbReference type="Proteomes" id="UP000027265"/>
    </source>
</evidence>
<evidence type="ECO:0000256" key="1">
    <source>
        <dbReference type="SAM" id="MobiDB-lite"/>
    </source>
</evidence>
<dbReference type="HOGENOM" id="CLU_247250_0_0_1"/>
<feature type="compositionally biased region" description="Pro residues" evidence="1">
    <location>
        <begin position="831"/>
        <end position="840"/>
    </location>
</feature>
<name>A0A067Q3M2_9AGAM</name>
<protein>
    <submittedName>
        <fullName evidence="2">Uncharacterized protein</fullName>
    </submittedName>
</protein>
<accession>A0A067Q3M2</accession>
<feature type="compositionally biased region" description="Basic and acidic residues" evidence="1">
    <location>
        <begin position="1278"/>
        <end position="1290"/>
    </location>
</feature>